<organism evidence="3">
    <name type="scientific">Microbacterium sp. A8/3-1</name>
    <dbReference type="NCBI Taxonomy" id="3160749"/>
    <lineage>
        <taxon>Bacteria</taxon>
        <taxon>Bacillati</taxon>
        <taxon>Actinomycetota</taxon>
        <taxon>Actinomycetes</taxon>
        <taxon>Micrococcales</taxon>
        <taxon>Microbacteriaceae</taxon>
        <taxon>Microbacterium</taxon>
    </lineage>
</organism>
<reference evidence="3" key="1">
    <citation type="submission" date="2024-06" db="EMBL/GenBank/DDBJ databases">
        <title>Draft genome sequence of Microbacterium sp. strain A8/3-1, isolated from Oxytropis tragacanthoides Fisch. ex DC. Root nodules in the Altai region of Russia.</title>
        <authorList>
            <person name="Sazanova A."/>
            <person name="Guro P."/>
            <person name="Kuznetsova I."/>
            <person name="Belimov A."/>
            <person name="Safronova V."/>
        </authorList>
    </citation>
    <scope>NUCLEOTIDE SEQUENCE</scope>
    <source>
        <strain evidence="3">A8/3-1</strain>
    </source>
</reference>
<dbReference type="CDD" id="cd00592">
    <property type="entry name" value="HTH_MerR-like"/>
    <property type="match status" value="1"/>
</dbReference>
<evidence type="ECO:0000256" key="1">
    <source>
        <dbReference type="ARBA" id="ARBA00023125"/>
    </source>
</evidence>
<sequence length="255" mass="27957">MAWSTRELADLAGTTVNTVRHYHRSGLLEEPERMSNGYKQYRARHLVRLLQIRRLRDLGVPLAQIEAVGVSNGANAAPALLAIDADLAASIERLQRARAEIRAILEGATATDVPAGFEGVAATMSDADRSLMLIYEQLYDESAMTDLRQMVQADPDDASAEFDALSPDADDAVRQRLAEALAPQLAQHLSDFPWLLQPAEHLSKSERVTQETFVETYTELYNEAQLNVLGRASALAREILAAHAATNDEGEPHDG</sequence>
<dbReference type="PROSITE" id="PS50937">
    <property type="entry name" value="HTH_MERR_2"/>
    <property type="match status" value="1"/>
</dbReference>
<evidence type="ECO:0000313" key="3">
    <source>
        <dbReference type="EMBL" id="XBX77219.1"/>
    </source>
</evidence>
<dbReference type="EMBL" id="CP158357">
    <property type="protein sequence ID" value="XBX77219.1"/>
    <property type="molecule type" value="Genomic_DNA"/>
</dbReference>
<dbReference type="PANTHER" id="PTHR30204:SF93">
    <property type="entry name" value="HTH MERR-TYPE DOMAIN-CONTAINING PROTEIN"/>
    <property type="match status" value="1"/>
</dbReference>
<dbReference type="InterPro" id="IPR009061">
    <property type="entry name" value="DNA-bd_dom_put_sf"/>
</dbReference>
<dbReference type="Pfam" id="PF13411">
    <property type="entry name" value="MerR_1"/>
    <property type="match status" value="1"/>
</dbReference>
<dbReference type="PANTHER" id="PTHR30204">
    <property type="entry name" value="REDOX-CYCLING DRUG-SENSING TRANSCRIPTIONAL ACTIVATOR SOXR"/>
    <property type="match status" value="1"/>
</dbReference>
<protein>
    <submittedName>
        <fullName evidence="3">MerR family transcriptional regulator</fullName>
    </submittedName>
</protein>
<dbReference type="SUPFAM" id="SSF46955">
    <property type="entry name" value="Putative DNA-binding domain"/>
    <property type="match status" value="1"/>
</dbReference>
<dbReference type="InterPro" id="IPR000551">
    <property type="entry name" value="MerR-type_HTH_dom"/>
</dbReference>
<dbReference type="SMART" id="SM00422">
    <property type="entry name" value="HTH_MERR"/>
    <property type="match status" value="1"/>
</dbReference>
<dbReference type="GO" id="GO:0003677">
    <property type="term" value="F:DNA binding"/>
    <property type="evidence" value="ECO:0007669"/>
    <property type="project" value="UniProtKB-KW"/>
</dbReference>
<dbReference type="AlphaFoldDB" id="A0AAU7VUM8"/>
<dbReference type="InterPro" id="IPR047057">
    <property type="entry name" value="MerR_fam"/>
</dbReference>
<feature type="domain" description="HTH merR-type" evidence="2">
    <location>
        <begin position="2"/>
        <end position="70"/>
    </location>
</feature>
<accession>A0AAU7VUM8</accession>
<keyword evidence="1" id="KW-0238">DNA-binding</keyword>
<gene>
    <name evidence="3" type="ORF">ABS642_15040</name>
</gene>
<dbReference type="Gene3D" id="1.10.1660.10">
    <property type="match status" value="1"/>
</dbReference>
<name>A0AAU7VUM8_9MICO</name>
<proteinExistence type="predicted"/>
<dbReference type="GO" id="GO:0003700">
    <property type="term" value="F:DNA-binding transcription factor activity"/>
    <property type="evidence" value="ECO:0007669"/>
    <property type="project" value="InterPro"/>
</dbReference>
<dbReference type="RefSeq" id="WP_350350732.1">
    <property type="nucleotide sequence ID" value="NZ_CP158357.1"/>
</dbReference>
<evidence type="ECO:0000259" key="2">
    <source>
        <dbReference type="PROSITE" id="PS50937"/>
    </source>
</evidence>